<protein>
    <submittedName>
        <fullName evidence="1">Uncharacterized protein</fullName>
    </submittedName>
</protein>
<dbReference type="Proteomes" id="UP001060085">
    <property type="component" value="Linkage Group LG02"/>
</dbReference>
<keyword evidence="2" id="KW-1185">Reference proteome</keyword>
<comment type="caution">
    <text evidence="1">The sequence shown here is derived from an EMBL/GenBank/DDBJ whole genome shotgun (WGS) entry which is preliminary data.</text>
</comment>
<name>A0ACC0BVE3_CATRO</name>
<evidence type="ECO:0000313" key="1">
    <source>
        <dbReference type="EMBL" id="KAI5676657.1"/>
    </source>
</evidence>
<dbReference type="EMBL" id="CM044702">
    <property type="protein sequence ID" value="KAI5676657.1"/>
    <property type="molecule type" value="Genomic_DNA"/>
</dbReference>
<reference evidence="2" key="1">
    <citation type="journal article" date="2023" name="Nat. Plants">
        <title>Single-cell RNA sequencing provides a high-resolution roadmap for understanding the multicellular compartmentation of specialized metabolism.</title>
        <authorList>
            <person name="Sun S."/>
            <person name="Shen X."/>
            <person name="Li Y."/>
            <person name="Li Y."/>
            <person name="Wang S."/>
            <person name="Li R."/>
            <person name="Zhang H."/>
            <person name="Shen G."/>
            <person name="Guo B."/>
            <person name="Wei J."/>
            <person name="Xu J."/>
            <person name="St-Pierre B."/>
            <person name="Chen S."/>
            <person name="Sun C."/>
        </authorList>
    </citation>
    <scope>NUCLEOTIDE SEQUENCE [LARGE SCALE GENOMIC DNA]</scope>
</reference>
<evidence type="ECO:0000313" key="2">
    <source>
        <dbReference type="Proteomes" id="UP001060085"/>
    </source>
</evidence>
<gene>
    <name evidence="1" type="ORF">M9H77_07607</name>
</gene>
<accession>A0ACC0BVE3</accession>
<organism evidence="1 2">
    <name type="scientific">Catharanthus roseus</name>
    <name type="common">Madagascar periwinkle</name>
    <name type="synonym">Vinca rosea</name>
    <dbReference type="NCBI Taxonomy" id="4058"/>
    <lineage>
        <taxon>Eukaryota</taxon>
        <taxon>Viridiplantae</taxon>
        <taxon>Streptophyta</taxon>
        <taxon>Embryophyta</taxon>
        <taxon>Tracheophyta</taxon>
        <taxon>Spermatophyta</taxon>
        <taxon>Magnoliopsida</taxon>
        <taxon>eudicotyledons</taxon>
        <taxon>Gunneridae</taxon>
        <taxon>Pentapetalae</taxon>
        <taxon>asterids</taxon>
        <taxon>lamiids</taxon>
        <taxon>Gentianales</taxon>
        <taxon>Apocynaceae</taxon>
        <taxon>Rauvolfioideae</taxon>
        <taxon>Vinceae</taxon>
        <taxon>Catharanthinae</taxon>
        <taxon>Catharanthus</taxon>
    </lineage>
</organism>
<proteinExistence type="predicted"/>
<sequence length="382" mass="41440">MTKDEDFKLLKIQTCVLRVNIHCDGCKQKVKKLLQRIDGVYQVNIDAEQQKVTVSGGVDAGTLIKKLVKAGKHAELWSQKSSQNHQKQKGNCLKDNKNNNKGRKQGLTKGLEALKNQQQKFPCNLQEDESFLDDDDEEEVDDEHDEIRFIREKSNHLNLLRQQAVAMEGNNGKKNFGAIATAAAAPNNGKMNNAKKGNANQNMGGIKGNQGGIGIDQKTMAALKNNGQLGGANVNNTGGEAKIGNDISTMMSLAGFHGNGGTTNLAALLGGGNPNNIGNFHHQIQASNNGFVGSSSAGRFPTAVNGYQQYPSSSMLMNLQNRQPQMMYNRSPFIPSSTAYFYNYGRVPNPTAADHYYHSGADQSAAATHMFSDDNISSCSIM</sequence>